<dbReference type="AlphaFoldDB" id="A0A0W8F1N4"/>
<accession>A0A0W8F1N4</accession>
<sequence length="89" mass="9409">MSLIGIALLIVVIVILLAVALFVVKNIVHLIINAVFGLITLFIVNFFHLMQYAGKPDIGYSIITVLICALGGLPGAILIIVLALIGITV</sequence>
<gene>
    <name evidence="2" type="ORF">ASZ90_015563</name>
</gene>
<dbReference type="Pfam" id="PF07441">
    <property type="entry name" value="BofA"/>
    <property type="match status" value="1"/>
</dbReference>
<keyword evidence="1" id="KW-0472">Membrane</keyword>
<dbReference type="EMBL" id="LNQE01001619">
    <property type="protein sequence ID" value="KUG14800.1"/>
    <property type="molecule type" value="Genomic_DNA"/>
</dbReference>
<evidence type="ECO:0008006" key="3">
    <source>
        <dbReference type="Google" id="ProtNLM"/>
    </source>
</evidence>
<proteinExistence type="predicted"/>
<protein>
    <recommendedName>
        <fullName evidence="3">SigmaK-factor processing regulatory protein BofA</fullName>
    </recommendedName>
</protein>
<evidence type="ECO:0000313" key="2">
    <source>
        <dbReference type="EMBL" id="KUG14800.1"/>
    </source>
</evidence>
<evidence type="ECO:0000256" key="1">
    <source>
        <dbReference type="SAM" id="Phobius"/>
    </source>
</evidence>
<feature type="transmembrane region" description="Helical" evidence="1">
    <location>
        <begin position="31"/>
        <end position="50"/>
    </location>
</feature>
<feature type="transmembrane region" description="Helical" evidence="1">
    <location>
        <begin position="6"/>
        <end position="24"/>
    </location>
</feature>
<comment type="caution">
    <text evidence="2">The sequence shown here is derived from an EMBL/GenBank/DDBJ whole genome shotgun (WGS) entry which is preliminary data.</text>
</comment>
<dbReference type="InterPro" id="IPR010001">
    <property type="entry name" value="BofA"/>
</dbReference>
<keyword evidence="1" id="KW-1133">Transmembrane helix</keyword>
<reference evidence="2" key="1">
    <citation type="journal article" date="2015" name="Proc. Natl. Acad. Sci. U.S.A.">
        <title>Networks of energetic and metabolic interactions define dynamics in microbial communities.</title>
        <authorList>
            <person name="Embree M."/>
            <person name="Liu J.K."/>
            <person name="Al-Bassam M.M."/>
            <person name="Zengler K."/>
        </authorList>
    </citation>
    <scope>NUCLEOTIDE SEQUENCE</scope>
</reference>
<feature type="transmembrane region" description="Helical" evidence="1">
    <location>
        <begin position="62"/>
        <end position="87"/>
    </location>
</feature>
<name>A0A0W8F1N4_9ZZZZ</name>
<organism evidence="2">
    <name type="scientific">hydrocarbon metagenome</name>
    <dbReference type="NCBI Taxonomy" id="938273"/>
    <lineage>
        <taxon>unclassified sequences</taxon>
        <taxon>metagenomes</taxon>
        <taxon>ecological metagenomes</taxon>
    </lineage>
</organism>
<keyword evidence="1" id="KW-0812">Transmembrane</keyword>